<dbReference type="RefSeq" id="YP_001956799.1">
    <property type="nucleotide sequence ID" value="NC_010821.1"/>
</dbReference>
<proteinExistence type="predicted"/>
<organism evidence="1 2">
    <name type="scientific">Pseudomonas phage 201phi2-1</name>
    <name type="common">Pseudomonas chlororaphis phage 201phi2-1</name>
    <dbReference type="NCBI Taxonomy" id="198110"/>
    <lineage>
        <taxon>Viruses</taxon>
        <taxon>Duplodnaviria</taxon>
        <taxon>Heunggongvirae</taxon>
        <taxon>Uroviricota</taxon>
        <taxon>Caudoviricetes</taxon>
        <taxon>Chimalliviridae</taxon>
        <taxon>Serwervirus</taxon>
        <taxon>Serwervirus 201phi21</taxon>
    </lineage>
</organism>
<organismHost>
    <name type="scientific">Pseudomonas chlororaphis</name>
    <dbReference type="NCBI Taxonomy" id="587753"/>
</organismHost>
<name>B3FK49_BP201</name>
<sequence length="141" mass="16679">MMTLEPIPPHVLLTYDIRTALSKIDLYPIKHYALTRYQNEHNINPDFAMLIPQGSPTDQKLRAIEAQIIDDLIITMINSFEHTWIQRDLRHITLEEQSFFNTQSDFRHELFMCVRIQPEYAGVFAHYQRISESIFLAVPKY</sequence>
<dbReference type="KEGG" id="vg:6372393"/>
<dbReference type="EMBL" id="EU197055">
    <property type="protein sequence ID" value="ABY62907.1"/>
    <property type="molecule type" value="Genomic_DNA"/>
</dbReference>
<protein>
    <submittedName>
        <fullName evidence="1">Uncharacterized protein</fullName>
    </submittedName>
</protein>
<dbReference type="Proteomes" id="UP000002421">
    <property type="component" value="Segment"/>
</dbReference>
<reference evidence="1 2" key="1">
    <citation type="journal article" date="2008" name="Virology">
        <title>Characterization of Pseudomonas chlororaphis myovirus 201varphi2-1 via genomic sequencing, mass spectrometry, and electron microscopy.</title>
        <authorList>
            <person name="Thomas J.A."/>
            <person name="Rolando M.R."/>
            <person name="Carroll C.A."/>
            <person name="Shen P.S."/>
            <person name="Belnap D.M."/>
            <person name="Weintraub S.T."/>
            <person name="Serwer P."/>
            <person name="Hardies S.C."/>
        </authorList>
    </citation>
    <scope>NUCLEOTIDE SEQUENCE</scope>
</reference>
<evidence type="ECO:0000313" key="1">
    <source>
        <dbReference type="EMBL" id="ABY62907.1"/>
    </source>
</evidence>
<keyword evidence="2" id="KW-1185">Reference proteome</keyword>
<accession>B3FK49</accession>
<evidence type="ECO:0000313" key="2">
    <source>
        <dbReference type="Proteomes" id="UP000002421"/>
    </source>
</evidence>
<gene>
    <name evidence="1" type="ORF">201phi2-1p074</name>
</gene>